<name>A0A7W6F1A6_9SPHN</name>
<proteinExistence type="predicted"/>
<reference evidence="1 2" key="1">
    <citation type="submission" date="2020-08" db="EMBL/GenBank/DDBJ databases">
        <title>Genomic Encyclopedia of Type Strains, Phase IV (KMG-IV): sequencing the most valuable type-strain genomes for metagenomic binning, comparative biology and taxonomic classification.</title>
        <authorList>
            <person name="Goeker M."/>
        </authorList>
    </citation>
    <scope>NUCLEOTIDE SEQUENCE [LARGE SCALE GENOMIC DNA]</scope>
    <source>
        <strain evidence="1 2">DSM 19512</strain>
    </source>
</reference>
<dbReference type="RefSeq" id="WP_183949933.1">
    <property type="nucleotide sequence ID" value="NZ_JACIDH010000001.1"/>
</dbReference>
<evidence type="ECO:0000313" key="2">
    <source>
        <dbReference type="Proteomes" id="UP000538670"/>
    </source>
</evidence>
<keyword evidence="2" id="KW-1185">Reference proteome</keyword>
<dbReference type="EMBL" id="JACIDH010000001">
    <property type="protein sequence ID" value="MBB3877784.1"/>
    <property type="molecule type" value="Genomic_DNA"/>
</dbReference>
<protein>
    <submittedName>
        <fullName evidence="1">Uncharacterized protein</fullName>
    </submittedName>
</protein>
<dbReference type="AlphaFoldDB" id="A0A7W6F1A6"/>
<dbReference type="Proteomes" id="UP000538670">
    <property type="component" value="Unassembled WGS sequence"/>
</dbReference>
<evidence type="ECO:0000313" key="1">
    <source>
        <dbReference type="EMBL" id="MBB3877784.1"/>
    </source>
</evidence>
<comment type="caution">
    <text evidence="1">The sequence shown here is derived from an EMBL/GenBank/DDBJ whole genome shotgun (WGS) entry which is preliminary data.</text>
</comment>
<organism evidence="1 2">
    <name type="scientific">Sphingomonas pseudosanguinis</name>
    <dbReference type="NCBI Taxonomy" id="413712"/>
    <lineage>
        <taxon>Bacteria</taxon>
        <taxon>Pseudomonadati</taxon>
        <taxon>Pseudomonadota</taxon>
        <taxon>Alphaproteobacteria</taxon>
        <taxon>Sphingomonadales</taxon>
        <taxon>Sphingomonadaceae</taxon>
        <taxon>Sphingomonas</taxon>
    </lineage>
</organism>
<sequence>MSSKLPCGIFGAILFIGLALARALFSGIHEQREGFCGQQAASQIVSAYNLFALEDGGTHSSGGLADDDALFSKGYLENGIAWAYVGSKPYLMDCLGSGKNGPSQPKAVAIVMGRSTE</sequence>
<accession>A0A7W6F1A6</accession>
<gene>
    <name evidence="1" type="ORF">GGR48_000187</name>
</gene>